<proteinExistence type="predicted"/>
<gene>
    <name evidence="1" type="ORF">LKD70_16420</name>
</gene>
<dbReference type="RefSeq" id="WP_227708959.1">
    <property type="nucleotide sequence ID" value="NZ_JAJEQX010000042.1"/>
</dbReference>
<comment type="caution">
    <text evidence="1">The sequence shown here is derived from an EMBL/GenBank/DDBJ whole genome shotgun (WGS) entry which is preliminary data.</text>
</comment>
<protein>
    <submittedName>
        <fullName evidence="1">Uncharacterized protein</fullName>
    </submittedName>
</protein>
<evidence type="ECO:0000313" key="2">
    <source>
        <dbReference type="Proteomes" id="UP001198151"/>
    </source>
</evidence>
<reference evidence="1 2" key="1">
    <citation type="submission" date="2021-10" db="EMBL/GenBank/DDBJ databases">
        <title>Anaerobic single-cell dispensing facilitates the cultivation of human gut bacteria.</title>
        <authorList>
            <person name="Afrizal A."/>
        </authorList>
    </citation>
    <scope>NUCLEOTIDE SEQUENCE [LARGE SCALE GENOMIC DNA]</scope>
    <source>
        <strain evidence="1 2">CLA-AA-H200</strain>
    </source>
</reference>
<keyword evidence="2" id="KW-1185">Reference proteome</keyword>
<accession>A0ABS8G0Y5</accession>
<organism evidence="1 2">
    <name type="scientific">Ruminococcus turbiniformis</name>
    <dbReference type="NCBI Taxonomy" id="2881258"/>
    <lineage>
        <taxon>Bacteria</taxon>
        <taxon>Bacillati</taxon>
        <taxon>Bacillota</taxon>
        <taxon>Clostridia</taxon>
        <taxon>Eubacteriales</taxon>
        <taxon>Oscillospiraceae</taxon>
        <taxon>Ruminococcus</taxon>
    </lineage>
</organism>
<dbReference type="EMBL" id="JAJEQX010000042">
    <property type="protein sequence ID" value="MCC2255978.1"/>
    <property type="molecule type" value="Genomic_DNA"/>
</dbReference>
<sequence>MRLIDADAINFNQVFGGNSEFAKDMRDAAQGLIDRQPTAFDKEKVIEELKTEGCIIDDEAGNRAVEIVEKGGIE</sequence>
<dbReference type="Proteomes" id="UP001198151">
    <property type="component" value="Unassembled WGS sequence"/>
</dbReference>
<evidence type="ECO:0000313" key="1">
    <source>
        <dbReference type="EMBL" id="MCC2255978.1"/>
    </source>
</evidence>
<name>A0ABS8G0Y5_9FIRM</name>